<dbReference type="GO" id="GO:0006888">
    <property type="term" value="P:endoplasmic reticulum to Golgi vesicle-mediated transport"/>
    <property type="evidence" value="ECO:0007669"/>
    <property type="project" value="InterPro"/>
</dbReference>
<dbReference type="GO" id="GO:0070939">
    <property type="term" value="C:Dsl1/NZR complex"/>
    <property type="evidence" value="ECO:0007669"/>
    <property type="project" value="InterPro"/>
</dbReference>
<gene>
    <name evidence="2" type="ORF">ESCO_002663</name>
</gene>
<dbReference type="PROSITE" id="PS51386">
    <property type="entry name" value="RINT1_TIP20"/>
    <property type="match status" value="1"/>
</dbReference>
<evidence type="ECO:0000313" key="2">
    <source>
        <dbReference type="EMBL" id="KOS17442.1"/>
    </source>
</evidence>
<organism evidence="2 3">
    <name type="scientific">Escovopsis weberi</name>
    <dbReference type="NCBI Taxonomy" id="150374"/>
    <lineage>
        <taxon>Eukaryota</taxon>
        <taxon>Fungi</taxon>
        <taxon>Dikarya</taxon>
        <taxon>Ascomycota</taxon>
        <taxon>Pezizomycotina</taxon>
        <taxon>Sordariomycetes</taxon>
        <taxon>Hypocreomycetidae</taxon>
        <taxon>Hypocreales</taxon>
        <taxon>Hypocreaceae</taxon>
        <taxon>Escovopsis</taxon>
    </lineage>
</organism>
<dbReference type="STRING" id="150374.A0A0M9VS84"/>
<feature type="coiled-coil region" evidence="1">
    <location>
        <begin position="27"/>
        <end position="61"/>
    </location>
</feature>
<dbReference type="PANTHER" id="PTHR13520">
    <property type="entry name" value="RAD50-INTERACTING PROTEIN 1 RINT-1"/>
    <property type="match status" value="1"/>
</dbReference>
<dbReference type="InterPro" id="IPR042044">
    <property type="entry name" value="EXOC6PINT-1/Sec15/Tip20_C_dom2"/>
</dbReference>
<protein>
    <submittedName>
        <fullName evidence="2">RINT1-like protein</fullName>
    </submittedName>
</protein>
<keyword evidence="1" id="KW-0175">Coiled coil</keyword>
<name>A0A0M9VS84_ESCWE</name>
<keyword evidence="3" id="KW-1185">Reference proteome</keyword>
<dbReference type="Proteomes" id="UP000053831">
    <property type="component" value="Unassembled WGS sequence"/>
</dbReference>
<sequence length="796" mass="88871">MLPVPGKTLDERVEDYLDDRLQSVADLDTLDHLLASVELQRNQLQAQLDDAARELDAASRAAGDRQAFIYDRIAEFRQLQDSIDERVQAAADSDAPSAAISRLQQPMRQLQSVTLAQNYLVVLRDVERLRAEARSHLPQSPRNALQPYAQLKEVVARLEAVPENESLDLLDFVRRTTASLWVEMKGIMSAELEAVLDKRHWPKVDPQSPMDDDWIACVDKLVDLQMPEILRANDGDVVALLPVEVMANMFIAEFRFHFLSDKLTSSPQSVGSHCFPWFLTTLEKWEDFFRDNLSHLLASKFHDTPAATKMVYVDPVCALITAMLPVLREKIRAAIAETDENPLFLSGLMSQLTGLDETLRNRFNYDGGDPDNGWPGLAAEVLEEHFQMWFQAERQLALERFEAITASQDGRKIDYNYSVSGKMKPTYAAVQITDLLRAVTAKYERLRRVKHKLRFLTGIQLDVLDGYYDRLRGSLEAYQSLTSTLGRTLHGVAKEQQAALEGTGALETLCKVIGSCDHVATTLMEWNDEEVFVLLWDQLHKRDSKGNKHTVADVESEGRGDIRGRTSVAVTQGDEGGAIFDETVSAYTARRKAAEDLLVGALVDSHSKALRAYMQHVQWTTVDDAHPDDPASFSITSELDEPLRVMRTNLDFLSKALSAASLRRVWHDALDKLQDLLWGGLVMRQTFTAVGAAQFAHDMGAVFSLVDHYMAGGSAAMGTLHEAICLLNLPGPSAEEGGEAGDKDGRMTLKSASDRVFKNNEEARGVLEELGLVSLTPGNARQILQRRIENNENIGW</sequence>
<dbReference type="AlphaFoldDB" id="A0A0M9VS84"/>
<dbReference type="InterPro" id="IPR007528">
    <property type="entry name" value="RINT1_Tip20"/>
</dbReference>
<evidence type="ECO:0000313" key="3">
    <source>
        <dbReference type="Proteomes" id="UP000053831"/>
    </source>
</evidence>
<dbReference type="EMBL" id="LGSR01000022">
    <property type="protein sequence ID" value="KOS17442.1"/>
    <property type="molecule type" value="Genomic_DNA"/>
</dbReference>
<dbReference type="GO" id="GO:0006890">
    <property type="term" value="P:retrograde vesicle-mediated transport, Golgi to endoplasmic reticulum"/>
    <property type="evidence" value="ECO:0007669"/>
    <property type="project" value="InterPro"/>
</dbReference>
<dbReference type="PANTHER" id="PTHR13520:SF0">
    <property type="entry name" value="RAD50-INTERACTING PROTEIN 1"/>
    <property type="match status" value="1"/>
</dbReference>
<dbReference type="GO" id="GO:0060628">
    <property type="term" value="P:regulation of ER to Golgi vesicle-mediated transport"/>
    <property type="evidence" value="ECO:0007669"/>
    <property type="project" value="TreeGrafter"/>
</dbReference>
<reference evidence="2 3" key="1">
    <citation type="submission" date="2015-07" db="EMBL/GenBank/DDBJ databases">
        <title>The genome of the fungus Escovopsis weberi, a specialized disease agent of ant agriculture.</title>
        <authorList>
            <person name="de Man T.J."/>
            <person name="Stajich J.E."/>
            <person name="Kubicek C.P."/>
            <person name="Chenthamara K."/>
            <person name="Atanasova L."/>
            <person name="Druzhinina I.S."/>
            <person name="Birnbaum S."/>
            <person name="Barribeau S.M."/>
            <person name="Teiling C."/>
            <person name="Suen G."/>
            <person name="Currie C."/>
            <person name="Gerardo N.M."/>
        </authorList>
    </citation>
    <scope>NUCLEOTIDE SEQUENCE [LARGE SCALE GENOMIC DNA]</scope>
</reference>
<dbReference type="Pfam" id="PF04437">
    <property type="entry name" value="RINT1_TIP1"/>
    <property type="match status" value="1"/>
</dbReference>
<dbReference type="OrthoDB" id="2189254at2759"/>
<evidence type="ECO:0000256" key="1">
    <source>
        <dbReference type="SAM" id="Coils"/>
    </source>
</evidence>
<accession>A0A0M9VS84</accession>
<proteinExistence type="predicted"/>
<dbReference type="Gene3D" id="1.20.58.670">
    <property type="entry name" value="Dsl1p vesicle tethering complex, Tip20p subunit, domain D"/>
    <property type="match status" value="1"/>
</dbReference>
<comment type="caution">
    <text evidence="2">The sequence shown here is derived from an EMBL/GenBank/DDBJ whole genome shotgun (WGS) entry which is preliminary data.</text>
</comment>